<feature type="binding site" evidence="7">
    <location>
        <position position="7"/>
    </location>
    <ligand>
        <name>Mg(2+)</name>
        <dbReference type="ChEBI" id="CHEBI:18420"/>
        <label>1</label>
    </ligand>
</feature>
<evidence type="ECO:0000256" key="6">
    <source>
        <dbReference type="PIRSR" id="PIRSR604808-1"/>
    </source>
</evidence>
<dbReference type="GO" id="GO:0008311">
    <property type="term" value="F:double-stranded DNA 3'-5' DNA exonuclease activity"/>
    <property type="evidence" value="ECO:0007669"/>
    <property type="project" value="TreeGrafter"/>
</dbReference>
<feature type="active site" description="Proton donor/acceptor" evidence="6">
    <location>
        <position position="148"/>
    </location>
</feature>
<feature type="binding site" evidence="7">
    <location>
        <position position="35"/>
    </location>
    <ligand>
        <name>Mg(2+)</name>
        <dbReference type="ChEBI" id="CHEBI:18420"/>
        <label>1</label>
    </ligand>
</feature>
<comment type="cofactor">
    <cofactor evidence="1">
        <name>Mn(2+)</name>
        <dbReference type="ChEBI" id="CHEBI:29035"/>
    </cofactor>
</comment>
<dbReference type="PANTHER" id="PTHR22748:SF6">
    <property type="entry name" value="DNA-(APURINIC OR APYRIMIDINIC SITE) ENDONUCLEASE"/>
    <property type="match status" value="1"/>
</dbReference>
<dbReference type="GeneID" id="94550888"/>
<organism evidence="10 11">
    <name type="scientific">Porphyromonas loveana</name>
    <dbReference type="NCBI Taxonomy" id="1884669"/>
    <lineage>
        <taxon>Bacteria</taxon>
        <taxon>Pseudomonadati</taxon>
        <taxon>Bacteroidota</taxon>
        <taxon>Bacteroidia</taxon>
        <taxon>Bacteroidales</taxon>
        <taxon>Porphyromonadaceae</taxon>
        <taxon>Porphyromonas</taxon>
    </lineage>
</organism>
<feature type="domain" description="Endonuclease/exonuclease/phosphatase" evidence="9">
    <location>
        <begin position="4"/>
        <end position="237"/>
    </location>
</feature>
<comment type="caution">
    <text evidence="10">The sequence shown here is derived from an EMBL/GenBank/DDBJ whole genome shotgun (WGS) entry which is preliminary data.</text>
</comment>
<dbReference type="OrthoDB" id="9803914at2"/>
<dbReference type="InterPro" id="IPR020848">
    <property type="entry name" value="AP_endonuclease_F1_CS"/>
</dbReference>
<dbReference type="GO" id="GO:0003677">
    <property type="term" value="F:DNA binding"/>
    <property type="evidence" value="ECO:0007669"/>
    <property type="project" value="InterPro"/>
</dbReference>
<accession>A0A2U1FCL6</accession>
<keyword evidence="11" id="KW-1185">Reference proteome</keyword>
<name>A0A2U1FCL6_9PORP</name>
<feature type="active site" description="Proton acceptor" evidence="6">
    <location>
        <position position="245"/>
    </location>
</feature>
<keyword evidence="5 7" id="KW-0460">Magnesium</keyword>
<dbReference type="SUPFAM" id="SSF56219">
    <property type="entry name" value="DNase I-like"/>
    <property type="match status" value="1"/>
</dbReference>
<feature type="binding site" evidence="7">
    <location>
        <position position="245"/>
    </location>
    <ligand>
        <name>Mg(2+)</name>
        <dbReference type="ChEBI" id="CHEBI:18420"/>
        <label>1</label>
    </ligand>
</feature>
<evidence type="ECO:0000256" key="3">
    <source>
        <dbReference type="ARBA" id="ARBA00022723"/>
    </source>
</evidence>
<dbReference type="InterPro" id="IPR020847">
    <property type="entry name" value="AP_endonuclease_F1_BS"/>
</dbReference>
<sequence>MKIISYNVNGLRAAMKKDLIGWLRTEAPDVLCLQETKMQNDQFEKEEFEALGYRSFLFSAKKKGYSGVAIITKRQPDHVEYGMGIEEYDAEGRFIRADFGDLSIVSVYHPSGTSGDERQAFKMVWLERFQAYVNELRKTRPNLILCGDYNICHEPIDIHDPIRNAKNSGFLPEEREWMSRFLADGYVDTFRHTHPELVLYSWWSYRFQSRSRNKGWRIDYCMITDNLTSQITGADILNDAVHSDHCPVVLTIAEP</sequence>
<dbReference type="AlphaFoldDB" id="A0A2U1FCL6"/>
<dbReference type="FunFam" id="3.60.10.10:FF:000026">
    <property type="entry name" value="Exodeoxyribonuclease III"/>
    <property type="match status" value="1"/>
</dbReference>
<comment type="cofactor">
    <cofactor evidence="7">
        <name>Mg(2+)</name>
        <dbReference type="ChEBI" id="CHEBI:18420"/>
    </cofactor>
    <cofactor evidence="7">
        <name>Mn(2+)</name>
        <dbReference type="ChEBI" id="CHEBI:29035"/>
    </cofactor>
    <text evidence="7">Probably binds two magnesium or manganese ions per subunit.</text>
</comment>
<gene>
    <name evidence="10" type="ORF">C7382_108113</name>
</gene>
<comment type="similarity">
    <text evidence="2">Belongs to the DNA repair enzymes AP/ExoA family.</text>
</comment>
<reference evidence="10 11" key="1">
    <citation type="submission" date="2018-04" db="EMBL/GenBank/DDBJ databases">
        <title>Genomic Encyclopedia of Type Strains, Phase IV (KMG-IV): sequencing the most valuable type-strain genomes for metagenomic binning, comparative biology and taxonomic classification.</title>
        <authorList>
            <person name="Goeker M."/>
        </authorList>
    </citation>
    <scope>NUCLEOTIDE SEQUENCE [LARGE SCALE GENOMIC DNA]</scope>
    <source>
        <strain evidence="10 11">DSM 28520</strain>
    </source>
</reference>
<dbReference type="GO" id="GO:0006284">
    <property type="term" value="P:base-excision repair"/>
    <property type="evidence" value="ECO:0007669"/>
    <property type="project" value="TreeGrafter"/>
</dbReference>
<dbReference type="InterPro" id="IPR004808">
    <property type="entry name" value="AP_endonuc_1"/>
</dbReference>
<dbReference type="EMBL" id="QEKY01000008">
    <property type="protein sequence ID" value="PVZ09922.1"/>
    <property type="molecule type" value="Genomic_DNA"/>
</dbReference>
<feature type="binding site" evidence="7">
    <location>
        <position position="150"/>
    </location>
    <ligand>
        <name>Mg(2+)</name>
        <dbReference type="ChEBI" id="CHEBI:18420"/>
        <label>1</label>
    </ligand>
</feature>
<dbReference type="GO" id="GO:0046872">
    <property type="term" value="F:metal ion binding"/>
    <property type="evidence" value="ECO:0007669"/>
    <property type="project" value="UniProtKB-KW"/>
</dbReference>
<evidence type="ECO:0000256" key="1">
    <source>
        <dbReference type="ARBA" id="ARBA00001936"/>
    </source>
</evidence>
<evidence type="ECO:0000256" key="8">
    <source>
        <dbReference type="PIRSR" id="PIRSR604808-3"/>
    </source>
</evidence>
<evidence type="ECO:0000313" key="11">
    <source>
        <dbReference type="Proteomes" id="UP000245462"/>
    </source>
</evidence>
<dbReference type="GO" id="GO:0003906">
    <property type="term" value="F:DNA-(apurinic or apyrimidinic site) endonuclease activity"/>
    <property type="evidence" value="ECO:0007669"/>
    <property type="project" value="TreeGrafter"/>
</dbReference>
<protein>
    <submittedName>
        <fullName evidence="10">Exodeoxyribonuclease-3</fullName>
    </submittedName>
</protein>
<dbReference type="GO" id="GO:0008081">
    <property type="term" value="F:phosphoric diester hydrolase activity"/>
    <property type="evidence" value="ECO:0007669"/>
    <property type="project" value="TreeGrafter"/>
</dbReference>
<keyword evidence="4" id="KW-0378">Hydrolase</keyword>
<dbReference type="PROSITE" id="PS00726">
    <property type="entry name" value="AP_NUCLEASE_F1_1"/>
    <property type="match status" value="1"/>
</dbReference>
<evidence type="ECO:0000256" key="7">
    <source>
        <dbReference type="PIRSR" id="PIRSR604808-2"/>
    </source>
</evidence>
<dbReference type="Pfam" id="PF03372">
    <property type="entry name" value="Exo_endo_phos"/>
    <property type="match status" value="1"/>
</dbReference>
<keyword evidence="7" id="KW-0464">Manganese</keyword>
<proteinExistence type="inferred from homology"/>
<dbReference type="CDD" id="cd10281">
    <property type="entry name" value="Nape_like_AP-endo"/>
    <property type="match status" value="1"/>
</dbReference>
<feature type="active site" evidence="6">
    <location>
        <position position="108"/>
    </location>
</feature>
<dbReference type="PROSITE" id="PS51435">
    <property type="entry name" value="AP_NUCLEASE_F1_4"/>
    <property type="match status" value="1"/>
</dbReference>
<dbReference type="PROSITE" id="PS00727">
    <property type="entry name" value="AP_NUCLEASE_F1_2"/>
    <property type="match status" value="1"/>
</dbReference>
<dbReference type="InterPro" id="IPR036691">
    <property type="entry name" value="Endo/exonu/phosph_ase_sf"/>
</dbReference>
<keyword evidence="3 7" id="KW-0479">Metal-binding</keyword>
<feature type="binding site" evidence="7">
    <location>
        <position position="244"/>
    </location>
    <ligand>
        <name>Mg(2+)</name>
        <dbReference type="ChEBI" id="CHEBI:18420"/>
        <label>1</label>
    </ligand>
</feature>
<dbReference type="Proteomes" id="UP000245462">
    <property type="component" value="Unassembled WGS sequence"/>
</dbReference>
<dbReference type="RefSeq" id="WP_116679417.1">
    <property type="nucleotide sequence ID" value="NZ_JBGYUN010000039.1"/>
</dbReference>
<dbReference type="Gene3D" id="3.60.10.10">
    <property type="entry name" value="Endonuclease/exonuclease/phosphatase"/>
    <property type="match status" value="1"/>
</dbReference>
<feature type="site" description="Transition state stabilizer" evidence="8">
    <location>
        <position position="150"/>
    </location>
</feature>
<evidence type="ECO:0000259" key="9">
    <source>
        <dbReference type="Pfam" id="PF03372"/>
    </source>
</evidence>
<dbReference type="NCBIfam" id="TIGR00633">
    <property type="entry name" value="xth"/>
    <property type="match status" value="1"/>
</dbReference>
<dbReference type="NCBIfam" id="TIGR00195">
    <property type="entry name" value="exoDNase_III"/>
    <property type="match status" value="1"/>
</dbReference>
<evidence type="ECO:0000256" key="2">
    <source>
        <dbReference type="ARBA" id="ARBA00007092"/>
    </source>
</evidence>
<feature type="binding site" evidence="7">
    <location>
        <position position="148"/>
    </location>
    <ligand>
        <name>Mg(2+)</name>
        <dbReference type="ChEBI" id="CHEBI:18420"/>
        <label>1</label>
    </ligand>
</feature>
<feature type="site" description="Interaction with DNA substrate" evidence="8">
    <location>
        <position position="245"/>
    </location>
</feature>
<evidence type="ECO:0000313" key="10">
    <source>
        <dbReference type="EMBL" id="PVZ09922.1"/>
    </source>
</evidence>
<dbReference type="PANTHER" id="PTHR22748">
    <property type="entry name" value="AP ENDONUCLEASE"/>
    <property type="match status" value="1"/>
</dbReference>
<dbReference type="InterPro" id="IPR005135">
    <property type="entry name" value="Endo/exonuclease/phosphatase"/>
</dbReference>
<evidence type="ECO:0000256" key="4">
    <source>
        <dbReference type="ARBA" id="ARBA00022801"/>
    </source>
</evidence>
<evidence type="ECO:0000256" key="5">
    <source>
        <dbReference type="ARBA" id="ARBA00022842"/>
    </source>
</evidence>
<feature type="site" description="Important for catalytic activity" evidence="8">
    <location>
        <position position="219"/>
    </location>
</feature>